<dbReference type="FunFam" id="3.30.430.20:FF:000016">
    <property type="entry name" value="Cysteine-rich receptor-like protein kinase 10"/>
    <property type="match status" value="1"/>
</dbReference>
<dbReference type="Gene3D" id="3.30.430.20">
    <property type="entry name" value="Gnk2 domain, C-X8-C-X2-C motif"/>
    <property type="match status" value="4"/>
</dbReference>
<evidence type="ECO:0000313" key="6">
    <source>
        <dbReference type="Proteomes" id="UP000479710"/>
    </source>
</evidence>
<dbReference type="PANTHER" id="PTHR32099">
    <property type="entry name" value="CYSTEINE-RICH REPEAT SECRETORY PROTEIN"/>
    <property type="match status" value="1"/>
</dbReference>
<organism evidence="5 6">
    <name type="scientific">Oryza meyeriana var. granulata</name>
    <dbReference type="NCBI Taxonomy" id="110450"/>
    <lineage>
        <taxon>Eukaryota</taxon>
        <taxon>Viridiplantae</taxon>
        <taxon>Streptophyta</taxon>
        <taxon>Embryophyta</taxon>
        <taxon>Tracheophyta</taxon>
        <taxon>Spermatophyta</taxon>
        <taxon>Magnoliopsida</taxon>
        <taxon>Liliopsida</taxon>
        <taxon>Poales</taxon>
        <taxon>Poaceae</taxon>
        <taxon>BOP clade</taxon>
        <taxon>Oryzoideae</taxon>
        <taxon>Oryzeae</taxon>
        <taxon>Oryzinae</taxon>
        <taxon>Oryza</taxon>
        <taxon>Oryza meyeriana</taxon>
    </lineage>
</organism>
<dbReference type="PANTHER" id="PTHR32099:SF20">
    <property type="entry name" value="OS07G0534500 PROTEIN"/>
    <property type="match status" value="1"/>
</dbReference>
<dbReference type="Proteomes" id="UP000479710">
    <property type="component" value="Unassembled WGS sequence"/>
</dbReference>
<evidence type="ECO:0000256" key="2">
    <source>
        <dbReference type="ARBA" id="ARBA00022737"/>
    </source>
</evidence>
<proteinExistence type="predicted"/>
<dbReference type="CDD" id="cd23509">
    <property type="entry name" value="Gnk2-like"/>
    <property type="match status" value="4"/>
</dbReference>
<feature type="domain" description="Gnk2-homologous" evidence="4">
    <location>
        <begin position="363"/>
        <end position="473"/>
    </location>
</feature>
<sequence>MLAALLILLLSSPPSPATGDRWFCSDGNATYTPNSTYMSSLDSLAGSLIAGATKLHSATGTAGTGADRVYGAVLCRGDTSGADCGRRLREAFDGIVNVNGAGAAVCALHRDVALYDELYHLRFSDQDFLSNFSNSPEWIDVTNLNLVPAADAERFEEVVGELLGALADAAARQPERYAADEALWPSRERDRKVYGLVQCTRDMPPERCRACLDGVIAERREKIGGGEMGGAIHGVRCSLRYETDTQFFATTGKFITTPHYSNTYSPPTIADATNSFSANNTLGEGGFGPVYKAWGMWKDGRWYEFIDQSFGDGYEPGEMMRCLVVALMCVQEKAVERPTMSDVVAMLSSDDITLPEPRQPAYSHELCSDYNGAMYMPNNTYRSNLISLAATLIANATELHSATGMAGTGPDKIYGAVFCRGDSDGFYCRKPLTEALDAAINSRNGDSYSPQNKKVAYYYNQDQAQIHFSNQDFISSFRNVPECTVNTNLNAVTASLAKQYEFEDLVTKVLRALTDAAVSRAERYAVGRQKFETGQTVYGLVQCMRGMPSKQCMDCLDGIISDRQSKIRTAQMGAAILGVWCTLRYETDTQFFTDTKMLLLDVLKRPIE</sequence>
<keyword evidence="1 3" id="KW-0732">Signal</keyword>
<name>A0A6G1CYJ8_9ORYZ</name>
<dbReference type="EMBL" id="SPHZ02000007">
    <property type="protein sequence ID" value="KAF0905246.1"/>
    <property type="molecule type" value="Genomic_DNA"/>
</dbReference>
<accession>A0A6G1CYJ8</accession>
<evidence type="ECO:0000259" key="4">
    <source>
        <dbReference type="PROSITE" id="PS51473"/>
    </source>
</evidence>
<evidence type="ECO:0000256" key="1">
    <source>
        <dbReference type="ARBA" id="ARBA00022729"/>
    </source>
</evidence>
<feature type="domain" description="Gnk2-homologous" evidence="4">
    <location>
        <begin position="19"/>
        <end position="128"/>
    </location>
</feature>
<dbReference type="InterPro" id="IPR038408">
    <property type="entry name" value="GNK2_sf"/>
</dbReference>
<evidence type="ECO:0000256" key="3">
    <source>
        <dbReference type="SAM" id="SignalP"/>
    </source>
</evidence>
<reference evidence="5 6" key="1">
    <citation type="submission" date="2019-11" db="EMBL/GenBank/DDBJ databases">
        <title>Whole genome sequence of Oryza granulata.</title>
        <authorList>
            <person name="Li W."/>
        </authorList>
    </citation>
    <scope>NUCLEOTIDE SEQUENCE [LARGE SCALE GENOMIC DNA]</scope>
    <source>
        <strain evidence="6">cv. Menghai</strain>
        <tissue evidence="5">Leaf</tissue>
    </source>
</reference>
<feature type="signal peptide" evidence="3">
    <location>
        <begin position="1"/>
        <end position="19"/>
    </location>
</feature>
<feature type="chain" id="PRO_5026187712" description="Gnk2-homologous domain-containing protein" evidence="3">
    <location>
        <begin position="20"/>
        <end position="608"/>
    </location>
</feature>
<dbReference type="OrthoDB" id="4062651at2759"/>
<dbReference type="AlphaFoldDB" id="A0A6G1CYJ8"/>
<feature type="domain" description="Gnk2-homologous" evidence="4">
    <location>
        <begin position="484"/>
        <end position="590"/>
    </location>
</feature>
<comment type="caution">
    <text evidence="5">The sequence shown here is derived from an EMBL/GenBank/DDBJ whole genome shotgun (WGS) entry which is preliminary data.</text>
</comment>
<evidence type="ECO:0000313" key="5">
    <source>
        <dbReference type="EMBL" id="KAF0905246.1"/>
    </source>
</evidence>
<dbReference type="PROSITE" id="PS51473">
    <property type="entry name" value="GNK2"/>
    <property type="match status" value="4"/>
</dbReference>
<feature type="domain" description="Gnk2-homologous" evidence="4">
    <location>
        <begin position="137"/>
        <end position="246"/>
    </location>
</feature>
<dbReference type="Pfam" id="PF01657">
    <property type="entry name" value="Stress-antifung"/>
    <property type="match status" value="4"/>
</dbReference>
<dbReference type="Gene3D" id="3.30.200.20">
    <property type="entry name" value="Phosphorylase Kinase, domain 1"/>
    <property type="match status" value="1"/>
</dbReference>
<protein>
    <recommendedName>
        <fullName evidence="4">Gnk2-homologous domain-containing protein</fullName>
    </recommendedName>
</protein>
<keyword evidence="2" id="KW-0677">Repeat</keyword>
<keyword evidence="6" id="KW-1185">Reference proteome</keyword>
<dbReference type="InterPro" id="IPR002902">
    <property type="entry name" value="GNK2"/>
</dbReference>
<gene>
    <name evidence="5" type="ORF">E2562_003848</name>
</gene>